<organism evidence="1 2">
    <name type="scientific">Solanum commersonii</name>
    <name type="common">Commerson's wild potato</name>
    <name type="synonym">Commerson's nightshade</name>
    <dbReference type="NCBI Taxonomy" id="4109"/>
    <lineage>
        <taxon>Eukaryota</taxon>
        <taxon>Viridiplantae</taxon>
        <taxon>Streptophyta</taxon>
        <taxon>Embryophyta</taxon>
        <taxon>Tracheophyta</taxon>
        <taxon>Spermatophyta</taxon>
        <taxon>Magnoliopsida</taxon>
        <taxon>eudicotyledons</taxon>
        <taxon>Gunneridae</taxon>
        <taxon>Pentapetalae</taxon>
        <taxon>asterids</taxon>
        <taxon>lamiids</taxon>
        <taxon>Solanales</taxon>
        <taxon>Solanaceae</taxon>
        <taxon>Solanoideae</taxon>
        <taxon>Solaneae</taxon>
        <taxon>Solanum</taxon>
    </lineage>
</organism>
<keyword evidence="2" id="KW-1185">Reference proteome</keyword>
<gene>
    <name evidence="1" type="ORF">H5410_001956</name>
</gene>
<sequence>MHLHDQLKAQLEEHKRKISLDPSRVLPNVTGSQNHDRYPGITFPLSCPTTISLCSEIILLN</sequence>
<name>A0A9J6B1J3_SOLCO</name>
<proteinExistence type="predicted"/>
<protein>
    <submittedName>
        <fullName evidence="1">Uncharacterized protein</fullName>
    </submittedName>
</protein>
<evidence type="ECO:0000313" key="1">
    <source>
        <dbReference type="EMBL" id="KAG5630239.1"/>
    </source>
</evidence>
<dbReference type="AlphaFoldDB" id="A0A9J6B1J3"/>
<reference evidence="1 2" key="1">
    <citation type="submission" date="2020-09" db="EMBL/GenBank/DDBJ databases">
        <title>De no assembly of potato wild relative species, Solanum commersonii.</title>
        <authorList>
            <person name="Cho K."/>
        </authorList>
    </citation>
    <scope>NUCLEOTIDE SEQUENCE [LARGE SCALE GENOMIC DNA]</scope>
    <source>
        <strain evidence="1">LZ3.2</strain>
        <tissue evidence="1">Leaf</tissue>
    </source>
</reference>
<dbReference type="EMBL" id="JACXVP010000001">
    <property type="protein sequence ID" value="KAG5630239.1"/>
    <property type="molecule type" value="Genomic_DNA"/>
</dbReference>
<evidence type="ECO:0000313" key="2">
    <source>
        <dbReference type="Proteomes" id="UP000824120"/>
    </source>
</evidence>
<comment type="caution">
    <text evidence="1">The sequence shown here is derived from an EMBL/GenBank/DDBJ whole genome shotgun (WGS) entry which is preliminary data.</text>
</comment>
<dbReference type="Proteomes" id="UP000824120">
    <property type="component" value="Chromosome 1"/>
</dbReference>
<accession>A0A9J6B1J3</accession>